<gene>
    <name evidence="2" type="ORF">HMPREF9088_2241</name>
</gene>
<name>E6LIQ1_ENTI1</name>
<dbReference type="Proteomes" id="UP000010296">
    <property type="component" value="Unassembled WGS sequence"/>
</dbReference>
<sequence>MDMKIFTALVRKKKSIGWYDRKFSRREKRMKYKILHHLQFYYQENVIVVQINEKYLTNRNHIFDVEESAHYFVDVEEILTKDGKLEIVYHRPTGYTPLLDLKEYADFYKLDIVNRLLEMNVLENQHTYLAMQNILLKDTRDLLFIYKADQFGSLPYANKEELEQWKNFICSFFGKFTLEKYEKNRVEVLTKEKNSFLNEVEGTDSLDALTELVKKRLTEEQKNFFSTEVQEERISVRQNRRKKTIRLALVVGAIVLYIGTIFAMKANERQQIDAVQQSAETEITILNKIIDNDSASIEKDMQKLNYPKKKQVDIYIKLGDYKKAYELDKTADQKIVQSLYKQGETEKIEQLDLLGSDYLADFKKILTYDDATDIEYLVQTSTDPTVIEAIIDQAVKKNDLPTVKTIRQVSLTQKKLAIDSKRQINMIDLLIENNNEELESIYKDNAINNELKKKQTNDLLEENNALLSEKIELTNAEKD</sequence>
<accession>E6LIQ1</accession>
<proteinExistence type="predicted"/>
<keyword evidence="1" id="KW-0812">Transmembrane</keyword>
<reference evidence="2 3" key="1">
    <citation type="submission" date="2010-12" db="EMBL/GenBank/DDBJ databases">
        <authorList>
            <person name="Muzny D."/>
            <person name="Qin X."/>
            <person name="Deng J."/>
            <person name="Jiang H."/>
            <person name="Liu Y."/>
            <person name="Qu J."/>
            <person name="Song X.-Z."/>
            <person name="Zhang L."/>
            <person name="Thornton R."/>
            <person name="Coyle M."/>
            <person name="Francisco L."/>
            <person name="Jackson L."/>
            <person name="Javaid M."/>
            <person name="Korchina V."/>
            <person name="Kovar C."/>
            <person name="Mata R."/>
            <person name="Mathew T."/>
            <person name="Ngo R."/>
            <person name="Nguyen L."/>
            <person name="Nguyen N."/>
            <person name="Okwuonu G."/>
            <person name="Ongeri F."/>
            <person name="Pham C."/>
            <person name="Simmons D."/>
            <person name="Wilczek-Boney K."/>
            <person name="Hale W."/>
            <person name="Jakkamsetti A."/>
            <person name="Pham P."/>
            <person name="Ruth R."/>
            <person name="San Lucas F."/>
            <person name="Warren J."/>
            <person name="Zhang J."/>
            <person name="Zhao Z."/>
            <person name="Zhou C."/>
            <person name="Zhu D."/>
            <person name="Lee S."/>
            <person name="Bess C."/>
            <person name="Blankenburg K."/>
            <person name="Forbes L."/>
            <person name="Fu Q."/>
            <person name="Gubbala S."/>
            <person name="Hirani K."/>
            <person name="Jayaseelan J.C."/>
            <person name="Lara F."/>
            <person name="Munidasa M."/>
            <person name="Palculict T."/>
            <person name="Patil S."/>
            <person name="Pu L.-L."/>
            <person name="Saada N."/>
            <person name="Tang L."/>
            <person name="Weissenberger G."/>
            <person name="Zhu Y."/>
            <person name="Hemphill L."/>
            <person name="Shang Y."/>
            <person name="Youmans B."/>
            <person name="Ayvaz T."/>
            <person name="Ross M."/>
            <person name="Santibanez J."/>
            <person name="Aqrawi P."/>
            <person name="Gross S."/>
            <person name="Joshi V."/>
            <person name="Fowler G."/>
            <person name="Nazareth L."/>
            <person name="Reid J."/>
            <person name="Worley K."/>
            <person name="Petrosino J."/>
            <person name="Highlander S."/>
            <person name="Gibbs R."/>
        </authorList>
    </citation>
    <scope>NUCLEOTIDE SEQUENCE [LARGE SCALE GENOMIC DNA]</scope>
    <source>
        <strain evidence="3">DSM 15952 / CCUG 50447 / LMG 22039 / TP 1.5</strain>
    </source>
</reference>
<keyword evidence="1" id="KW-1133">Transmembrane helix</keyword>
<evidence type="ECO:0000313" key="2">
    <source>
        <dbReference type="EMBL" id="EFU72943.1"/>
    </source>
</evidence>
<dbReference type="HOGENOM" id="CLU_619275_0_0_9"/>
<keyword evidence="1" id="KW-0472">Membrane</keyword>
<feature type="transmembrane region" description="Helical" evidence="1">
    <location>
        <begin position="247"/>
        <end position="264"/>
    </location>
</feature>
<dbReference type="eggNOG" id="COG4499">
    <property type="taxonomic scope" value="Bacteria"/>
</dbReference>
<evidence type="ECO:0000313" key="3">
    <source>
        <dbReference type="Proteomes" id="UP000010296"/>
    </source>
</evidence>
<dbReference type="EMBL" id="AEPV01000090">
    <property type="protein sequence ID" value="EFU72943.1"/>
    <property type="molecule type" value="Genomic_DNA"/>
</dbReference>
<organism evidence="2 3">
    <name type="scientific">Enterococcus italicus (strain DSM 15952 / CCUG 50447 / LMG 22039 / TP 1.5)</name>
    <dbReference type="NCBI Taxonomy" id="888064"/>
    <lineage>
        <taxon>Bacteria</taxon>
        <taxon>Bacillati</taxon>
        <taxon>Bacillota</taxon>
        <taxon>Bacilli</taxon>
        <taxon>Lactobacillales</taxon>
        <taxon>Enterococcaceae</taxon>
        <taxon>Enterococcus</taxon>
    </lineage>
</organism>
<evidence type="ECO:0000256" key="1">
    <source>
        <dbReference type="SAM" id="Phobius"/>
    </source>
</evidence>
<dbReference type="STRING" id="888064.HMPREF9088_2241"/>
<dbReference type="AlphaFoldDB" id="E6LIQ1"/>
<keyword evidence="3" id="KW-1185">Reference proteome</keyword>
<comment type="caution">
    <text evidence="2">The sequence shown here is derived from an EMBL/GenBank/DDBJ whole genome shotgun (WGS) entry which is preliminary data.</text>
</comment>
<protein>
    <submittedName>
        <fullName evidence="2">Uncharacterized protein</fullName>
    </submittedName>
</protein>